<evidence type="ECO:0000256" key="6">
    <source>
        <dbReference type="SAM" id="Phobius"/>
    </source>
</evidence>
<dbReference type="GO" id="GO:0000139">
    <property type="term" value="C:Golgi membrane"/>
    <property type="evidence" value="ECO:0007669"/>
    <property type="project" value="TreeGrafter"/>
</dbReference>
<name>A0A9P3H2X7_9FUNG</name>
<evidence type="ECO:0000259" key="7">
    <source>
        <dbReference type="Pfam" id="PF07970"/>
    </source>
</evidence>
<dbReference type="PANTHER" id="PTHR10984">
    <property type="entry name" value="ENDOPLASMIC RETICULUM-GOLGI INTERMEDIATE COMPARTMENT PROTEIN"/>
    <property type="match status" value="1"/>
</dbReference>
<dbReference type="OrthoDB" id="270930at2759"/>
<evidence type="ECO:0000313" key="9">
    <source>
        <dbReference type="EMBL" id="GJJ69049.1"/>
    </source>
</evidence>
<evidence type="ECO:0000256" key="2">
    <source>
        <dbReference type="ARBA" id="ARBA00005648"/>
    </source>
</evidence>
<evidence type="ECO:0000256" key="4">
    <source>
        <dbReference type="ARBA" id="ARBA00022989"/>
    </source>
</evidence>
<organism evidence="9 10">
    <name type="scientific">Entomortierella parvispora</name>
    <dbReference type="NCBI Taxonomy" id="205924"/>
    <lineage>
        <taxon>Eukaryota</taxon>
        <taxon>Fungi</taxon>
        <taxon>Fungi incertae sedis</taxon>
        <taxon>Mucoromycota</taxon>
        <taxon>Mortierellomycotina</taxon>
        <taxon>Mortierellomycetes</taxon>
        <taxon>Mortierellales</taxon>
        <taxon>Mortierellaceae</taxon>
        <taxon>Entomortierella</taxon>
    </lineage>
</organism>
<comment type="caution">
    <text evidence="9">The sequence shown here is derived from an EMBL/GenBank/DDBJ whole genome shotgun (WGS) entry which is preliminary data.</text>
</comment>
<protein>
    <submittedName>
        <fullName evidence="9">Endoplasmic reticulum-Golgi intermediate compartment protein 3</fullName>
    </submittedName>
</protein>
<dbReference type="Pfam" id="PF07970">
    <property type="entry name" value="COPIIcoated_ERV"/>
    <property type="match status" value="1"/>
</dbReference>
<evidence type="ECO:0000256" key="1">
    <source>
        <dbReference type="ARBA" id="ARBA00004141"/>
    </source>
</evidence>
<feature type="transmembrane region" description="Helical" evidence="6">
    <location>
        <begin position="357"/>
        <end position="382"/>
    </location>
</feature>
<keyword evidence="5 6" id="KW-0472">Membrane</keyword>
<reference evidence="9" key="2">
    <citation type="journal article" date="2022" name="Microbiol. Resour. Announc.">
        <title>Whole-Genome Sequence of Entomortierella parvispora E1425, a Mucoromycotan Fungus Associated with Burkholderiaceae-Related Endosymbiotic Bacteria.</title>
        <authorList>
            <person name="Herlambang A."/>
            <person name="Guo Y."/>
            <person name="Takashima Y."/>
            <person name="Narisawa K."/>
            <person name="Ohta H."/>
            <person name="Nishizawa T."/>
        </authorList>
    </citation>
    <scope>NUCLEOTIDE SEQUENCE</scope>
    <source>
        <strain evidence="9">E1425</strain>
    </source>
</reference>
<dbReference type="GO" id="GO:0030134">
    <property type="term" value="C:COPII-coated ER to Golgi transport vesicle"/>
    <property type="evidence" value="ECO:0007669"/>
    <property type="project" value="TreeGrafter"/>
</dbReference>
<keyword evidence="10" id="KW-1185">Reference proteome</keyword>
<evidence type="ECO:0000313" key="10">
    <source>
        <dbReference type="Proteomes" id="UP000827284"/>
    </source>
</evidence>
<proteinExistence type="inferred from homology"/>
<evidence type="ECO:0000256" key="5">
    <source>
        <dbReference type="ARBA" id="ARBA00023136"/>
    </source>
</evidence>
<comment type="similarity">
    <text evidence="2">Belongs to the ERGIC family.</text>
</comment>
<dbReference type="EMBL" id="BQFW01000002">
    <property type="protein sequence ID" value="GJJ69049.1"/>
    <property type="molecule type" value="Genomic_DNA"/>
</dbReference>
<dbReference type="InterPro" id="IPR039542">
    <property type="entry name" value="Erv_N"/>
</dbReference>
<gene>
    <name evidence="9" type="ORF">EMPS_01395</name>
</gene>
<dbReference type="Pfam" id="PF13850">
    <property type="entry name" value="ERGIC_N"/>
    <property type="match status" value="1"/>
</dbReference>
<dbReference type="AlphaFoldDB" id="A0A9P3H2X7"/>
<keyword evidence="4 6" id="KW-1133">Transmembrane helix</keyword>
<dbReference type="InterPro" id="IPR045888">
    <property type="entry name" value="Erv"/>
</dbReference>
<feature type="domain" description="Endoplasmic reticulum vesicle transporter N-terminal" evidence="8">
    <location>
        <begin position="16"/>
        <end position="105"/>
    </location>
</feature>
<keyword evidence="3 6" id="KW-0812">Transmembrane</keyword>
<feature type="domain" description="Endoplasmic reticulum vesicle transporter C-terminal" evidence="7">
    <location>
        <begin position="150"/>
        <end position="379"/>
    </location>
</feature>
<dbReference type="InterPro" id="IPR012936">
    <property type="entry name" value="Erv_C"/>
</dbReference>
<evidence type="ECO:0000259" key="8">
    <source>
        <dbReference type="Pfam" id="PF13850"/>
    </source>
</evidence>
<dbReference type="GO" id="GO:0006888">
    <property type="term" value="P:endoplasmic reticulum to Golgi vesicle-mediated transport"/>
    <property type="evidence" value="ECO:0007669"/>
    <property type="project" value="TreeGrafter"/>
</dbReference>
<dbReference type="PANTHER" id="PTHR10984:SF25">
    <property type="entry name" value="ENDOPLASMIC RETICULUM-GOLGI INTERMEDIATE COMPARTMENT PROTEIN 3"/>
    <property type="match status" value="1"/>
</dbReference>
<comment type="subcellular location">
    <subcellularLocation>
        <location evidence="1">Membrane</location>
        <topology evidence="1">Multi-pass membrane protein</topology>
    </subcellularLocation>
</comment>
<sequence>MHQRRRGEKETPFTGLKKFDAYAKTLDDFRVKTSTGAIVTIACGIIIVILFLGEYFNYRSVHVESSLIVDTGKKERMDIVLDITFPKIPCYILTLDVMDVAGAHQNDIEHSVYKIQLSPEGVELKREKTIELGDSEVDPKEVGKNYCGECGGAQPPESGCCNTCEEVRQAYARSGWSFNRPDKIEQCVREGYMQKIKEQANQGCRIRGNIRVNKVAGNFHVAPGKSFQRGAAHVHDIVQYLEQGLDFSHEINRLSFGVQVPGLQIKNPLDGQVVQGNIQQGELYMFQYYLKVVGTRYLSLKNPPVLTNQFSVTQFNRNLQYKDDNGNIRPPSGLPGVFFNFDISPMVVVQKEERKSFASFLTTVCAIVGGIFTVFSLLDGFIWRAERSLRRKIEIGKAL</sequence>
<dbReference type="GO" id="GO:0005789">
    <property type="term" value="C:endoplasmic reticulum membrane"/>
    <property type="evidence" value="ECO:0007669"/>
    <property type="project" value="TreeGrafter"/>
</dbReference>
<accession>A0A9P3H2X7</accession>
<evidence type="ECO:0000256" key="3">
    <source>
        <dbReference type="ARBA" id="ARBA00022692"/>
    </source>
</evidence>
<feature type="transmembrane region" description="Helical" evidence="6">
    <location>
        <begin position="36"/>
        <end position="56"/>
    </location>
</feature>
<reference evidence="9" key="1">
    <citation type="submission" date="2021-11" db="EMBL/GenBank/DDBJ databases">
        <authorList>
            <person name="Herlambang A."/>
            <person name="Guo Y."/>
            <person name="Takashima Y."/>
            <person name="Nishizawa T."/>
        </authorList>
    </citation>
    <scope>NUCLEOTIDE SEQUENCE</scope>
    <source>
        <strain evidence="9">E1425</strain>
    </source>
</reference>
<dbReference type="GO" id="GO:0006890">
    <property type="term" value="P:retrograde vesicle-mediated transport, Golgi to endoplasmic reticulum"/>
    <property type="evidence" value="ECO:0007669"/>
    <property type="project" value="TreeGrafter"/>
</dbReference>
<dbReference type="Proteomes" id="UP000827284">
    <property type="component" value="Unassembled WGS sequence"/>
</dbReference>